<evidence type="ECO:0008006" key="3">
    <source>
        <dbReference type="Google" id="ProtNLM"/>
    </source>
</evidence>
<protein>
    <recommendedName>
        <fullName evidence="3">Beta-barrel assembly machine subunit BamF</fullName>
    </recommendedName>
</protein>
<dbReference type="Proteomes" id="UP000006512">
    <property type="component" value="Unassembled WGS sequence"/>
</dbReference>
<dbReference type="EMBL" id="GL883080">
    <property type="protein sequence ID" value="EGF89552.1"/>
    <property type="molecule type" value="Genomic_DNA"/>
</dbReference>
<dbReference type="InterPro" id="IPR021395">
    <property type="entry name" value="DUF3035"/>
</dbReference>
<dbReference type="HOGENOM" id="CLU_123750_0_0_5"/>
<dbReference type="STRING" id="715226.ABI_39680"/>
<evidence type="ECO:0000313" key="2">
    <source>
        <dbReference type="Proteomes" id="UP000006512"/>
    </source>
</evidence>
<accession>F4QS32</accession>
<dbReference type="Pfam" id="PF11233">
    <property type="entry name" value="DUF3035"/>
    <property type="match status" value="1"/>
</dbReference>
<reference evidence="2" key="1">
    <citation type="submission" date="2011-03" db="EMBL/GenBank/DDBJ databases">
        <title>Draft genome sequence of Brevundimonas diminuta.</title>
        <authorList>
            <person name="Brown P.J.B."/>
            <person name="Buechlein A."/>
            <person name="Hemmerich C."/>
            <person name="Brun Y.V."/>
        </authorList>
    </citation>
    <scope>NUCLEOTIDE SEQUENCE [LARGE SCALE GENOMIC DNA]</scope>
    <source>
        <strain evidence="2">C19</strain>
    </source>
</reference>
<dbReference type="RefSeq" id="WP_006274747.1">
    <property type="nucleotide sequence ID" value="NZ_GL883080.1"/>
</dbReference>
<dbReference type="OrthoDB" id="8478256at2"/>
<dbReference type="AlphaFoldDB" id="F4QS32"/>
<proteinExistence type="predicted"/>
<name>F4QS32_9CAUL</name>
<evidence type="ECO:0000313" key="1">
    <source>
        <dbReference type="EMBL" id="EGF89552.1"/>
    </source>
</evidence>
<keyword evidence="2" id="KW-1185">Reference proteome</keyword>
<sequence>MKSLKVAAGLALLAGLGLTGCESTKSALGLNKVVPDEFRVVTKAPLVVPPDYALRPPAPGEPRPQELQPESAARQALLGQRDAVNRTQGEQLFVAQAGAEKADPLARYVVDDEFGDLTYKDASFADTVLFWRKKDTTVAGSNTAIGAEVAQVDAVAEAERVKALTGEQPIVIAQKKERKFKLPGL</sequence>
<dbReference type="eggNOG" id="ENOG5030N9J">
    <property type="taxonomic scope" value="Bacteria"/>
</dbReference>
<gene>
    <name evidence="1" type="ORF">ABI_39680</name>
</gene>
<dbReference type="PROSITE" id="PS51257">
    <property type="entry name" value="PROKAR_LIPOPROTEIN"/>
    <property type="match status" value="1"/>
</dbReference>
<organism evidence="1 2">
    <name type="scientific">Asticcacaulis biprosthecium C19</name>
    <dbReference type="NCBI Taxonomy" id="715226"/>
    <lineage>
        <taxon>Bacteria</taxon>
        <taxon>Pseudomonadati</taxon>
        <taxon>Pseudomonadota</taxon>
        <taxon>Alphaproteobacteria</taxon>
        <taxon>Caulobacterales</taxon>
        <taxon>Caulobacteraceae</taxon>
        <taxon>Asticcacaulis</taxon>
    </lineage>
</organism>